<dbReference type="EMBL" id="CP030850">
    <property type="protein sequence ID" value="AXE16736.1"/>
    <property type="molecule type" value="Genomic_DNA"/>
</dbReference>
<dbReference type="Proteomes" id="UP000251993">
    <property type="component" value="Chromosome"/>
</dbReference>
<proteinExistence type="predicted"/>
<dbReference type="PANTHER" id="PTHR38743">
    <property type="entry name" value="SIMILAR TO GLYOXYLASE I FAMILY PROTEIN"/>
    <property type="match status" value="1"/>
</dbReference>
<evidence type="ECO:0000259" key="1">
    <source>
        <dbReference type="Pfam" id="PF09951"/>
    </source>
</evidence>
<dbReference type="Pfam" id="PF09951">
    <property type="entry name" value="Imm33"/>
    <property type="match status" value="1"/>
</dbReference>
<reference evidence="2 3" key="1">
    <citation type="submission" date="2018-07" db="EMBL/GenBank/DDBJ databases">
        <title>Genome sequencing of Runella.</title>
        <authorList>
            <person name="Baek M.-G."/>
            <person name="Yi H."/>
        </authorList>
    </citation>
    <scope>NUCLEOTIDE SEQUENCE [LARGE SCALE GENOMIC DNA]</scope>
    <source>
        <strain evidence="2 3">HYN0085</strain>
    </source>
</reference>
<sequence length="110" mass="12595">MTTKDFKLKAEEIVELVPAMGGCFATDKITVEGMKVGYMYREESDEQMDSGWSFFSGTEDQEYVDNPDNLMIYNVNTIANYDRAIIPYLDYPFGSELERVEGTDTFKLLT</sequence>
<dbReference type="KEGG" id="run:DR864_02815"/>
<feature type="domain" description="Immunity protein Imm33" evidence="1">
    <location>
        <begin position="23"/>
        <end position="104"/>
    </location>
</feature>
<dbReference type="PANTHER" id="PTHR38743:SF2">
    <property type="entry name" value="DUF2185 DOMAIN-CONTAINING PROTEIN"/>
    <property type="match status" value="1"/>
</dbReference>
<evidence type="ECO:0000313" key="3">
    <source>
        <dbReference type="Proteomes" id="UP000251993"/>
    </source>
</evidence>
<dbReference type="OrthoDB" id="4827574at2"/>
<dbReference type="RefSeq" id="WP_114065523.1">
    <property type="nucleotide sequence ID" value="NZ_CP030850.1"/>
</dbReference>
<evidence type="ECO:0000313" key="2">
    <source>
        <dbReference type="EMBL" id="AXE16736.1"/>
    </source>
</evidence>
<dbReference type="AlphaFoldDB" id="A0A344TDL5"/>
<dbReference type="InterPro" id="IPR018689">
    <property type="entry name" value="Imm33_dom"/>
</dbReference>
<organism evidence="2 3">
    <name type="scientific">Runella rosea</name>
    <dbReference type="NCBI Taxonomy" id="2259595"/>
    <lineage>
        <taxon>Bacteria</taxon>
        <taxon>Pseudomonadati</taxon>
        <taxon>Bacteroidota</taxon>
        <taxon>Cytophagia</taxon>
        <taxon>Cytophagales</taxon>
        <taxon>Spirosomataceae</taxon>
        <taxon>Runella</taxon>
    </lineage>
</organism>
<gene>
    <name evidence="2" type="ORF">DR864_02815</name>
</gene>
<name>A0A344TDL5_9BACT</name>
<keyword evidence="3" id="KW-1185">Reference proteome</keyword>
<accession>A0A344TDL5</accession>
<protein>
    <submittedName>
        <fullName evidence="2">DUF2185 domain-containing protein</fullName>
    </submittedName>
</protein>